<sequence length="97" mass="10206">MNTQIKYVFAIAIMTLASSNIARAADPQIPWADNSGGTETTHIAAVGQDLNTQHQAVTKTQEGVWAANSGSISQDEQALQSNKPAFAGTPSLMPHQG</sequence>
<name>A0A0T9KPF5_YERKR</name>
<evidence type="ECO:0000256" key="1">
    <source>
        <dbReference type="SAM" id="MobiDB-lite"/>
    </source>
</evidence>
<reference evidence="3 5" key="1">
    <citation type="submission" date="2015-03" db="EMBL/GenBank/DDBJ databases">
        <authorList>
            <person name="Murphy D."/>
        </authorList>
    </citation>
    <scope>NUCLEOTIDE SEQUENCE [LARGE SCALE GENOMIC DNA]</scope>
    <source>
        <strain evidence="3 5">FCF326</strain>
    </source>
</reference>
<feature type="chain" id="PRO_5044547058" description="Lipoprotein" evidence="2">
    <location>
        <begin position="25"/>
        <end position="97"/>
    </location>
</feature>
<evidence type="ECO:0000313" key="6">
    <source>
        <dbReference type="Proteomes" id="UP000195840"/>
    </source>
</evidence>
<dbReference type="EMBL" id="CPYI01000002">
    <property type="protein sequence ID" value="CNE17370.1"/>
    <property type="molecule type" value="Genomic_DNA"/>
</dbReference>
<evidence type="ECO:0000256" key="2">
    <source>
        <dbReference type="SAM" id="SignalP"/>
    </source>
</evidence>
<gene>
    <name evidence="4" type="ORF">CBW52_20970</name>
    <name evidence="3" type="ORF">ERS008491_00582</name>
</gene>
<evidence type="ECO:0008006" key="7">
    <source>
        <dbReference type="Google" id="ProtNLM"/>
    </source>
</evidence>
<feature type="compositionally biased region" description="Polar residues" evidence="1">
    <location>
        <begin position="70"/>
        <end position="83"/>
    </location>
</feature>
<evidence type="ECO:0000313" key="4">
    <source>
        <dbReference type="EMBL" id="OVZ77079.1"/>
    </source>
</evidence>
<accession>A0A0T9KPF5</accession>
<dbReference type="Proteomes" id="UP000195840">
    <property type="component" value="Unassembled WGS sequence"/>
</dbReference>
<reference evidence="4 6" key="2">
    <citation type="submission" date="2017-05" db="EMBL/GenBank/DDBJ databases">
        <title>Whole genome sequencing of Yersinia kristensenii.</title>
        <authorList>
            <person name="Campioni F."/>
        </authorList>
    </citation>
    <scope>NUCLEOTIDE SEQUENCE [LARGE SCALE GENOMIC DNA]</scope>
    <source>
        <strain evidence="4 6">CFSAN060538</strain>
    </source>
</reference>
<organism evidence="3 5">
    <name type="scientific">Yersinia kristensenii</name>
    <dbReference type="NCBI Taxonomy" id="28152"/>
    <lineage>
        <taxon>Bacteria</taxon>
        <taxon>Pseudomonadati</taxon>
        <taxon>Pseudomonadota</taxon>
        <taxon>Gammaproteobacteria</taxon>
        <taxon>Enterobacterales</taxon>
        <taxon>Yersiniaceae</taxon>
        <taxon>Yersinia</taxon>
    </lineage>
</organism>
<feature type="region of interest" description="Disordered" evidence="1">
    <location>
        <begin position="70"/>
        <end position="97"/>
    </location>
</feature>
<dbReference type="AlphaFoldDB" id="A0A0T9KPF5"/>
<feature type="signal peptide" evidence="2">
    <location>
        <begin position="1"/>
        <end position="24"/>
    </location>
</feature>
<evidence type="ECO:0000313" key="3">
    <source>
        <dbReference type="EMBL" id="CNE17370.1"/>
    </source>
</evidence>
<evidence type="ECO:0000313" key="5">
    <source>
        <dbReference type="Proteomes" id="UP000045824"/>
    </source>
</evidence>
<dbReference type="EMBL" id="NHOG01000030">
    <property type="protein sequence ID" value="OVZ77079.1"/>
    <property type="molecule type" value="Genomic_DNA"/>
</dbReference>
<dbReference type="Proteomes" id="UP000045824">
    <property type="component" value="Unassembled WGS sequence"/>
</dbReference>
<keyword evidence="2" id="KW-0732">Signal</keyword>
<keyword evidence="6" id="KW-1185">Reference proteome</keyword>
<protein>
    <recommendedName>
        <fullName evidence="7">Lipoprotein</fullName>
    </recommendedName>
</protein>
<proteinExistence type="predicted"/>